<dbReference type="EMBL" id="OZ034816">
    <property type="protein sequence ID" value="CAL1378944.1"/>
    <property type="molecule type" value="Genomic_DNA"/>
</dbReference>
<feature type="signal peptide" evidence="1">
    <location>
        <begin position="1"/>
        <end position="26"/>
    </location>
</feature>
<dbReference type="PROSITE" id="PS51257">
    <property type="entry name" value="PROKAR_LIPOPROTEIN"/>
    <property type="match status" value="1"/>
</dbReference>
<feature type="chain" id="PRO_5044021917" evidence="1">
    <location>
        <begin position="27"/>
        <end position="128"/>
    </location>
</feature>
<evidence type="ECO:0000313" key="3">
    <source>
        <dbReference type="Proteomes" id="UP001497516"/>
    </source>
</evidence>
<proteinExistence type="predicted"/>
<organism evidence="2 3">
    <name type="scientific">Linum trigynum</name>
    <dbReference type="NCBI Taxonomy" id="586398"/>
    <lineage>
        <taxon>Eukaryota</taxon>
        <taxon>Viridiplantae</taxon>
        <taxon>Streptophyta</taxon>
        <taxon>Embryophyta</taxon>
        <taxon>Tracheophyta</taxon>
        <taxon>Spermatophyta</taxon>
        <taxon>Magnoliopsida</taxon>
        <taxon>eudicotyledons</taxon>
        <taxon>Gunneridae</taxon>
        <taxon>Pentapetalae</taxon>
        <taxon>rosids</taxon>
        <taxon>fabids</taxon>
        <taxon>Malpighiales</taxon>
        <taxon>Linaceae</taxon>
        <taxon>Linum</taxon>
    </lineage>
</organism>
<name>A0AAV2DZP2_9ROSI</name>
<keyword evidence="1" id="KW-0732">Signal</keyword>
<protein>
    <submittedName>
        <fullName evidence="2">Uncharacterized protein</fullName>
    </submittedName>
</protein>
<accession>A0AAV2DZP2</accession>
<evidence type="ECO:0000313" key="2">
    <source>
        <dbReference type="EMBL" id="CAL1378944.1"/>
    </source>
</evidence>
<dbReference type="AlphaFoldDB" id="A0AAV2DZP2"/>
<reference evidence="2 3" key="1">
    <citation type="submission" date="2024-04" db="EMBL/GenBank/DDBJ databases">
        <authorList>
            <person name="Fracassetti M."/>
        </authorList>
    </citation>
    <scope>NUCLEOTIDE SEQUENCE [LARGE SCALE GENOMIC DNA]</scope>
</reference>
<gene>
    <name evidence="2" type="ORF">LTRI10_LOCUS20492</name>
</gene>
<sequence>MSLPSPKFLFFFLLETLVPFSPSSIAGVFASCKAAASQVPQSSSPSNELHSSLRLPPPAQIDSSLYHEASACSLLLQPTKNEVLALQFVFIIISCCSSSGGNWNWQLESDYFPKNMDPSSLLYGFLIC</sequence>
<evidence type="ECO:0000256" key="1">
    <source>
        <dbReference type="SAM" id="SignalP"/>
    </source>
</evidence>
<dbReference type="Proteomes" id="UP001497516">
    <property type="component" value="Chromosome 3"/>
</dbReference>
<keyword evidence="3" id="KW-1185">Reference proteome</keyword>